<dbReference type="Proteomes" id="UP000189513">
    <property type="component" value="Unassembled WGS sequence"/>
</dbReference>
<keyword evidence="5" id="KW-1185">Reference proteome</keyword>
<dbReference type="PANTHER" id="PTHR34826:SF2">
    <property type="entry name" value="UPF0590 PROTEIN C409.17C"/>
    <property type="match status" value="1"/>
</dbReference>
<dbReference type="OrthoDB" id="2119945at2759"/>
<gene>
    <name evidence="4" type="ORF">BON22_1623</name>
    <name evidence="3" type="ORF">CYFA0S_01e17106g</name>
</gene>
<feature type="domain" description="Domain of unknown function at the cortex 1" evidence="2">
    <location>
        <begin position="15"/>
        <end position="272"/>
    </location>
</feature>
<evidence type="ECO:0000259" key="2">
    <source>
        <dbReference type="Pfam" id="PF08588"/>
    </source>
</evidence>
<evidence type="ECO:0000313" key="4">
    <source>
        <dbReference type="EMBL" id="ONH68542.1"/>
    </source>
</evidence>
<evidence type="ECO:0000313" key="3">
    <source>
        <dbReference type="EMBL" id="CDR37783.1"/>
    </source>
</evidence>
<dbReference type="VEuPathDB" id="FungiDB:BON22_1623"/>
<feature type="compositionally biased region" description="Basic and acidic residues" evidence="1">
    <location>
        <begin position="277"/>
        <end position="287"/>
    </location>
</feature>
<protein>
    <submittedName>
        <fullName evidence="3">CYFA0S01e17106g1_1</fullName>
    </submittedName>
</protein>
<dbReference type="AlphaFoldDB" id="A0A061AQY1"/>
<dbReference type="OMA" id="NHELRYT"/>
<feature type="compositionally biased region" description="Acidic residues" evidence="1">
    <location>
        <begin position="301"/>
        <end position="311"/>
    </location>
</feature>
<dbReference type="InterPro" id="IPR013897">
    <property type="entry name" value="Duc1"/>
</dbReference>
<dbReference type="EMBL" id="MPUK01000002">
    <property type="protein sequence ID" value="ONH68542.1"/>
    <property type="molecule type" value="Genomic_DNA"/>
</dbReference>
<sequence length="311" mass="34309">MSWFSSQATPAKHTLTITAATSYNSTTHVIPVNTDTPITLTTPLADLSVQVRINGFVGSSQHQACPATSAYFDKRTGTNISIQIGFTPKQDIAGDELLFGNDFGYEIKDSLPYGTAAGLRLFKTYVDPSVDGDLYAKEPFLYGKALSSFNVVNSNIGSDTGNAVIEEDLSIDGELKIPSKSSERQKFFQQLENQKKFTFLAGHTYYFDFFSGLVSLKDGEFQISLPGGFEVNLSRYLNEKFNSVRYVLKKAKSGDEVTVENSEPLLVIEFQLEKALESNDARKEKTAESTAENAESKEETETAEQDELDVD</sequence>
<name>A0A061AQY1_CYBFA</name>
<organism evidence="3">
    <name type="scientific">Cyberlindnera fabianii</name>
    <name type="common">Yeast</name>
    <name type="synonym">Hansenula fabianii</name>
    <dbReference type="NCBI Taxonomy" id="36022"/>
    <lineage>
        <taxon>Eukaryota</taxon>
        <taxon>Fungi</taxon>
        <taxon>Dikarya</taxon>
        <taxon>Ascomycota</taxon>
        <taxon>Saccharomycotina</taxon>
        <taxon>Saccharomycetes</taxon>
        <taxon>Phaffomycetales</taxon>
        <taxon>Phaffomycetaceae</taxon>
        <taxon>Cyberlindnera</taxon>
    </lineage>
</organism>
<dbReference type="EMBL" id="LK052886">
    <property type="protein sequence ID" value="CDR37783.1"/>
    <property type="molecule type" value="Genomic_DNA"/>
</dbReference>
<reference evidence="4" key="3">
    <citation type="submission" date="2017-01" db="EMBL/GenBank/DDBJ databases">
        <authorList>
            <person name="Mah S.A."/>
            <person name="Swanson W.J."/>
            <person name="Moy G.W."/>
            <person name="Vacquier V.D."/>
        </authorList>
    </citation>
    <scope>NUCLEOTIDE SEQUENCE [LARGE SCALE GENOMIC DNA]</scope>
    <source>
        <strain evidence="4">65</strain>
    </source>
</reference>
<dbReference type="Pfam" id="PF08588">
    <property type="entry name" value="Duc1"/>
    <property type="match status" value="1"/>
</dbReference>
<reference evidence="5" key="2">
    <citation type="journal article" date="2017" name="Genome Announc.">
        <title>Genome sequences of Cyberlindnera fabianii 65, Pichia kudriavzevii 129, and Saccharomyces cerevisiae 131 isolated from fermented masau fruits in Zimbabwe.</title>
        <authorList>
            <person name="van Rijswijck I.M.H."/>
            <person name="Derks M.F.L."/>
            <person name="Abee T."/>
            <person name="de Ridder D."/>
            <person name="Smid E.J."/>
        </authorList>
    </citation>
    <scope>NUCLEOTIDE SEQUENCE [LARGE SCALE GENOMIC DNA]</scope>
    <source>
        <strain evidence="5">65</strain>
    </source>
</reference>
<dbReference type="STRING" id="36022.A0A061AQY1"/>
<evidence type="ECO:0000256" key="1">
    <source>
        <dbReference type="SAM" id="MobiDB-lite"/>
    </source>
</evidence>
<dbReference type="PANTHER" id="PTHR34826">
    <property type="entry name" value="UPF0590 PROTEIN C409.17C"/>
    <property type="match status" value="1"/>
</dbReference>
<reference evidence="3" key="1">
    <citation type="journal article" date="2014" name="Genome Announc.">
        <title>Genome sequence of the yeast Cyberlindnera fabianii (Hansenula fabianii).</title>
        <authorList>
            <person name="Freel K.C."/>
            <person name="Sarilar V."/>
            <person name="Neuveglise C."/>
            <person name="Devillers H."/>
            <person name="Friedrich A."/>
            <person name="Schacherer J."/>
        </authorList>
    </citation>
    <scope>NUCLEOTIDE SEQUENCE</scope>
    <source>
        <strain evidence="3">YJS4271</strain>
    </source>
</reference>
<accession>A0A061AQY1</accession>
<evidence type="ECO:0000313" key="5">
    <source>
        <dbReference type="Proteomes" id="UP000189513"/>
    </source>
</evidence>
<proteinExistence type="predicted"/>
<feature type="region of interest" description="Disordered" evidence="1">
    <location>
        <begin position="277"/>
        <end position="311"/>
    </location>
</feature>